<proteinExistence type="predicted"/>
<protein>
    <submittedName>
        <fullName evidence="2">Uncharacterized protein</fullName>
    </submittedName>
</protein>
<keyword evidence="3" id="KW-1185">Reference proteome</keyword>
<evidence type="ECO:0000313" key="2">
    <source>
        <dbReference type="EMBL" id="SBT04092.1"/>
    </source>
</evidence>
<gene>
    <name evidence="2" type="ORF">ACCAA_130063</name>
</gene>
<dbReference type="SUPFAM" id="SSF110921">
    <property type="entry name" value="2-isopropylmalate synthase LeuA, allosteric (dimerisation) domain"/>
    <property type="match status" value="1"/>
</dbReference>
<evidence type="ECO:0000256" key="1">
    <source>
        <dbReference type="ARBA" id="ARBA00022679"/>
    </source>
</evidence>
<name>A0A1A8XI89_9PROT</name>
<dbReference type="Proteomes" id="UP000199169">
    <property type="component" value="Unassembled WGS sequence"/>
</dbReference>
<evidence type="ECO:0000313" key="3">
    <source>
        <dbReference type="Proteomes" id="UP000199169"/>
    </source>
</evidence>
<keyword evidence="1" id="KW-0808">Transferase</keyword>
<dbReference type="GO" id="GO:0016740">
    <property type="term" value="F:transferase activity"/>
    <property type="evidence" value="ECO:0007669"/>
    <property type="project" value="UniProtKB-KW"/>
</dbReference>
<organism evidence="2 3">
    <name type="scientific">Candidatus Accumulibacter aalborgensis</name>
    <dbReference type="NCBI Taxonomy" id="1860102"/>
    <lineage>
        <taxon>Bacteria</taxon>
        <taxon>Pseudomonadati</taxon>
        <taxon>Pseudomonadota</taxon>
        <taxon>Betaproteobacteria</taxon>
        <taxon>Candidatus Accumulibacter</taxon>
    </lineage>
</organism>
<dbReference type="AlphaFoldDB" id="A0A1A8XI89"/>
<dbReference type="InterPro" id="IPR036230">
    <property type="entry name" value="LeuA_allosteric_dom_sf"/>
</dbReference>
<reference evidence="2 3" key="1">
    <citation type="submission" date="2016-06" db="EMBL/GenBank/DDBJ databases">
        <authorList>
            <person name="Kjaerup R.B."/>
            <person name="Dalgaard T.S."/>
            <person name="Juul-Madsen H.R."/>
        </authorList>
    </citation>
    <scope>NUCLEOTIDE SEQUENCE [LARGE SCALE GENOMIC DNA]</scope>
    <source>
        <strain evidence="2">3</strain>
    </source>
</reference>
<dbReference type="EMBL" id="FLQX01000035">
    <property type="protein sequence ID" value="SBT04092.1"/>
    <property type="molecule type" value="Genomic_DNA"/>
</dbReference>
<accession>A0A1A8XI89</accession>
<dbReference type="STRING" id="1860102.ACCAA_130063"/>
<sequence length="76" mass="7907">MDDRHRHCPGLGQLRPAVLLAFPRHASSIPHGAGFFSSAARKAVFGAGSEFYGAGVDANIVTASIKALLGGNKFRG</sequence>